<protein>
    <recommendedName>
        <fullName evidence="18">Indole-3-acetaldehyde oxidase</fullName>
    </recommendedName>
</protein>
<evidence type="ECO:0000256" key="7">
    <source>
        <dbReference type="ARBA" id="ARBA00022630"/>
    </source>
</evidence>
<dbReference type="SUPFAM" id="SSF54292">
    <property type="entry name" value="2Fe-2S ferredoxin-like"/>
    <property type="match status" value="3"/>
</dbReference>
<dbReference type="Pfam" id="PF00111">
    <property type="entry name" value="Fer2"/>
    <property type="match status" value="2"/>
</dbReference>
<dbReference type="InterPro" id="IPR036884">
    <property type="entry name" value="2Fe-2S-bd_dom_sf"/>
</dbReference>
<dbReference type="FunFam" id="3.30.465.10:FF:000013">
    <property type="entry name" value="Aldehyde oxidase"/>
    <property type="match status" value="2"/>
</dbReference>
<dbReference type="OMA" id="LETNMEW"/>
<keyword evidence="9" id="KW-0479">Metal-binding</keyword>
<keyword evidence="13" id="KW-0411">Iron-sulfur</keyword>
<dbReference type="FunFam" id="3.10.20.30:FF:000012">
    <property type="entry name" value="Xanthine dehydrogenase/oxidase"/>
    <property type="match status" value="3"/>
</dbReference>
<dbReference type="InterPro" id="IPR012675">
    <property type="entry name" value="Beta-grasp_dom_sf"/>
</dbReference>
<evidence type="ECO:0000256" key="16">
    <source>
        <dbReference type="ARBA" id="ARBA00034078"/>
    </source>
</evidence>
<evidence type="ECO:0000256" key="5">
    <source>
        <dbReference type="ARBA" id="ARBA00011738"/>
    </source>
</evidence>
<keyword evidence="12" id="KW-0408">Iron</keyword>
<dbReference type="Pfam" id="PF02738">
    <property type="entry name" value="MoCoBD_1"/>
    <property type="match status" value="2"/>
</dbReference>
<dbReference type="Gene3D" id="3.10.20.30">
    <property type="match status" value="3"/>
</dbReference>
<dbReference type="InterPro" id="IPR046867">
    <property type="entry name" value="AldOxase/xan_DH_MoCoBD2"/>
</dbReference>
<dbReference type="InterPro" id="IPR001041">
    <property type="entry name" value="2Fe-2S_ferredoxin-type"/>
</dbReference>
<comment type="subunit">
    <text evidence="5">Homodimer.</text>
</comment>
<dbReference type="InterPro" id="IPR036856">
    <property type="entry name" value="Ald_Oxase/Xan_DH_a/b_sf"/>
</dbReference>
<dbReference type="PANTHER" id="PTHR11908:SF132">
    <property type="entry name" value="ALDEHYDE OXIDASE 1-RELATED"/>
    <property type="match status" value="1"/>
</dbReference>
<dbReference type="Pfam" id="PF03450">
    <property type="entry name" value="CO_deh_flav_C"/>
    <property type="match status" value="2"/>
</dbReference>
<reference evidence="20" key="1">
    <citation type="journal article" date="2014" name="Genome Biol.">
        <title>Genome analysis of a major urban malaria vector mosquito, Anopheles stephensi.</title>
        <authorList>
            <person name="Jiang X."/>
            <person name="Peery A."/>
            <person name="Hall A.B."/>
            <person name="Sharma A."/>
            <person name="Chen X.G."/>
            <person name="Waterhouse R.M."/>
            <person name="Komissarov A."/>
            <person name="Riehle M.M."/>
            <person name="Shouche Y."/>
            <person name="Sharakhova M.V."/>
            <person name="Lawson D."/>
            <person name="Pakpour N."/>
            <person name="Arensburger P."/>
            <person name="Davidson V.L."/>
            <person name="Eiglmeier K."/>
            <person name="Emrich S."/>
            <person name="George P."/>
            <person name="Kennedy R.C."/>
            <person name="Mane S.P."/>
            <person name="Maslen G."/>
            <person name="Oringanje C."/>
            <person name="Qi Y."/>
            <person name="Settlage R."/>
            <person name="Tojo M."/>
            <person name="Tubio J.M."/>
            <person name="Unger M.F."/>
            <person name="Wang B."/>
            <person name="Vernick K.D."/>
            <person name="Ribeiro J.M."/>
            <person name="James A.A."/>
            <person name="Michel K."/>
            <person name="Riehle M.A."/>
            <person name="Luckhart S."/>
            <person name="Sharakhov I.V."/>
            <person name="Tu Z."/>
        </authorList>
    </citation>
    <scope>NUCLEOTIDE SEQUENCE [LARGE SCALE GENOMIC DNA]</scope>
    <source>
        <strain evidence="20">Indian</strain>
    </source>
</reference>
<evidence type="ECO:0000256" key="4">
    <source>
        <dbReference type="ARBA" id="ARBA00006849"/>
    </source>
</evidence>
<evidence type="ECO:0000313" key="20">
    <source>
        <dbReference type="Proteomes" id="UP000076408"/>
    </source>
</evidence>
<dbReference type="InterPro" id="IPR037165">
    <property type="entry name" value="AldOxase/xan_DH_Mopterin-bd_sf"/>
</dbReference>
<evidence type="ECO:0000256" key="11">
    <source>
        <dbReference type="ARBA" id="ARBA00023002"/>
    </source>
</evidence>
<dbReference type="VEuPathDB" id="VectorBase:ASTEI20_038906"/>
<evidence type="ECO:0000256" key="1">
    <source>
        <dbReference type="ARBA" id="ARBA00001924"/>
    </source>
</evidence>
<evidence type="ECO:0000256" key="17">
    <source>
        <dbReference type="ARBA" id="ARBA00052415"/>
    </source>
</evidence>
<dbReference type="SMART" id="SM01092">
    <property type="entry name" value="CO_deh_flav_C"/>
    <property type="match status" value="2"/>
</dbReference>
<dbReference type="VEuPathDB" id="VectorBase:ASTEI20_045971"/>
<evidence type="ECO:0000256" key="14">
    <source>
        <dbReference type="ARBA" id="ARBA00023027"/>
    </source>
</evidence>
<dbReference type="GO" id="GO:0005506">
    <property type="term" value="F:iron ion binding"/>
    <property type="evidence" value="ECO:0007669"/>
    <property type="project" value="InterPro"/>
</dbReference>
<dbReference type="InterPro" id="IPR036010">
    <property type="entry name" value="2Fe-2S_ferredoxin-like_sf"/>
</dbReference>
<proteinExistence type="inferred from homology"/>
<dbReference type="Pfam" id="PF01315">
    <property type="entry name" value="Ald_Xan_dh_C"/>
    <property type="match status" value="2"/>
</dbReference>
<name>A0A182YKY1_ANOST</name>
<dbReference type="InterPro" id="IPR002888">
    <property type="entry name" value="2Fe-2S-bd"/>
</dbReference>
<keyword evidence="20" id="KW-1185">Reference proteome</keyword>
<keyword evidence="15" id="KW-0576">Peroxisome</keyword>
<dbReference type="FunFam" id="3.30.365.10:FF:000001">
    <property type="entry name" value="Xanthine dehydrogenase oxidase"/>
    <property type="match status" value="2"/>
</dbReference>
<keyword evidence="14" id="KW-0520">NAD</keyword>
<dbReference type="Gene3D" id="3.30.390.50">
    <property type="entry name" value="CO dehydrogenase flavoprotein, C-terminal domain"/>
    <property type="match status" value="2"/>
</dbReference>
<comment type="subcellular location">
    <subcellularLocation>
        <location evidence="3">Peroxisome</location>
    </subcellularLocation>
</comment>
<comment type="similarity">
    <text evidence="4">Belongs to the xanthine dehydrogenase family.</text>
</comment>
<keyword evidence="7" id="KW-0285">Flavoprotein</keyword>
<dbReference type="InterPro" id="IPR036683">
    <property type="entry name" value="CO_DH_flav_C_dom_sf"/>
</dbReference>
<dbReference type="SUPFAM" id="SSF56003">
    <property type="entry name" value="Molybdenum cofactor-binding domain"/>
    <property type="match status" value="2"/>
</dbReference>
<organism evidence="19 20">
    <name type="scientific">Anopheles stephensi</name>
    <name type="common">Indo-Pakistan malaria mosquito</name>
    <dbReference type="NCBI Taxonomy" id="30069"/>
    <lineage>
        <taxon>Eukaryota</taxon>
        <taxon>Metazoa</taxon>
        <taxon>Ecdysozoa</taxon>
        <taxon>Arthropoda</taxon>
        <taxon>Hexapoda</taxon>
        <taxon>Insecta</taxon>
        <taxon>Pterygota</taxon>
        <taxon>Neoptera</taxon>
        <taxon>Endopterygota</taxon>
        <taxon>Diptera</taxon>
        <taxon>Nematocera</taxon>
        <taxon>Culicoidea</taxon>
        <taxon>Culicidae</taxon>
        <taxon>Anophelinae</taxon>
        <taxon>Anopheles</taxon>
    </lineage>
</organism>
<dbReference type="CDD" id="cd00207">
    <property type="entry name" value="fer2"/>
    <property type="match status" value="2"/>
</dbReference>
<dbReference type="SUPFAM" id="SSF55447">
    <property type="entry name" value="CO dehydrogenase flavoprotein C-terminal domain-like"/>
    <property type="match status" value="2"/>
</dbReference>
<evidence type="ECO:0000256" key="18">
    <source>
        <dbReference type="ARBA" id="ARBA00072265"/>
    </source>
</evidence>
<dbReference type="Gene3D" id="3.90.1170.50">
    <property type="entry name" value="Aldehyde oxidase/xanthine dehydrogenase, a/b hammerhead"/>
    <property type="match status" value="2"/>
</dbReference>
<evidence type="ECO:0000256" key="2">
    <source>
        <dbReference type="ARBA" id="ARBA00001974"/>
    </source>
</evidence>
<dbReference type="Pfam" id="PF20256">
    <property type="entry name" value="MoCoBD_2"/>
    <property type="match status" value="2"/>
</dbReference>
<dbReference type="GO" id="GO:0050302">
    <property type="term" value="F:indole-3-acetaldehyde oxidase activity"/>
    <property type="evidence" value="ECO:0007669"/>
    <property type="project" value="UniProtKB-EC"/>
</dbReference>
<keyword evidence="8" id="KW-0001">2Fe-2S</keyword>
<dbReference type="InterPro" id="IPR005107">
    <property type="entry name" value="CO_DH_flav_C"/>
</dbReference>
<evidence type="ECO:0000256" key="12">
    <source>
        <dbReference type="ARBA" id="ARBA00023004"/>
    </source>
</evidence>
<sequence>MLSTLGSYIWGSTEADSPLAEVTFTINGKPYTVDPRTIPVDTSLNTFIRNHAHLTGTKFMCLEGGCGACIVNVSGVHPVTKEKKSWAVNSCLYPIYACHGLDVKTVEGIGNRKDGYHPIQQRLAHLNGTQCGYCSPGMVMNMYSLMEANRGAISMEDVENAFGGNICRCTGYRPILDAFKSLTVDADEKLLDACQDIEDLTKRTCPKTGSPCAGKCVSAKDRIDPKRPVRMVFEDAREWHRVTQMSDIFAIFEQIGNKPYMLVAGNTAHGVYRRSPSLQVFIDINAVEELHTHSSDANELVVGANVSLTEFMHILDETANKSPNFSHFKHLEKHIDLIANVPVRSAGTIAGNLNIKNQHHEFPSDMYLILETAGAKLTVVETGGKTSVITPADFVRLDMQKKVLKSITLPALDISRYQFRSFKVMPRSQNAHAYVNGAFLVKFAEGGVTVESAKICFGGINPDFTHATATEAFLVGKNMFDAETIQATMNQLSNEIRPDWVLPDASGEYRKNLAMALYYKYLLNVAPEGTVLVKPSFRSGGTVLERPLSSGQQTFDTYERNWPLTKNIPKIEALAQTSGEAKFTNDLPPQPGELYAAFVIATKPHTRIGTIDATDALKYPGVVAFYAAKDIPGTNNFMPPSLGNQEPEEVFCSGEVLYHGQPVGVILAETLNQANHAAGLVNILYERVSQQQPVYPTLKSLVDNQAKARIFDEPSTTTRRGSNYRVKVSAARKVTGRFEMAGQYHYTMETQSCVCVPIEDGMDVHCSTQWVDLCQVAIASMLKVPENSLNFSVRRLGGGYGSKISRAAQVACACALAAHLQNRPVRFVLTIESNMSSIGKRYGCISDYEVDVETSGRIVKLTNNYMQDYGASLNESVGEATTEFFNNCYDTKTWKVVGKAAKTDAPSNTWCRAPGTTEGIAMIENIMEHVAWELGLDPLELRLMNMPEGSKMRELLPQFRKDVEYNQRKADIDTFNVNNRWRKRGIAVSLMRYPLGYFGALHALVAIHAGDGTVSVTHGGIEMGQGMNTKAAQVAAYVLGLPLEKISIKPMTSLTSPNAIVTGGSMTSEAVCYAVKKACEILLERIKPVRDAHKDAPWETITQLCYAGSVDLCATYQYRASELKPYIIWGLSCAEVEVDVLTGNVQLRRVDILEDTGESLSPGIDVGQIEGAFVMGVGYWLTEALVYAAEDGALLTNRTWTYKPPGAKDIPVDFRVRFLQKSSNPAGVLRSKATGEPALNMSIVVLFALRNALRSARKDAGLADDWIPMGTASTPDQVHLLAGNSIEHPLSEVTFTINGKTYTASAESVPVDTSLNAFIRNHAHLTGTKFMCLEGGCGTCVVNASGLHPVTKENKTWSVNSCLFPVFACHGLDIKTVEALGNRTDGYHPIQERLAHMNGSQCGYCSPGMVMTMYSLMESKQGSVTMEEVENELGGNICRCTGYRPILDAFKSLASVTDKELPDIEELQICPKTNTACSAKCPQAANLIVPGCPVQVVASDDKEWHKVYTLAEIFAIFGKIDKRPYMLVGGNTAHGVYRRSESLQVFIDINSVEELRNYFLRTGELVVGANVTITEFIEILTKTANNRPNFSYCREIARHLGRIANPAVRNAGTVAGNLSIKNKYPQFPSDIYILLEAVGAKVIIADSLTKVLEKSAQDYAQTDMTKRLIKFISLPLINTFTTTFKSYRVAPRAQNAHAYVNAAFLVQFAKDKSTIKLATLCFGGINPKFTHASRTEKLLIGKKLFDAATIQQAIGSLASEIQPDWVLPDASVEYRKNLAIALFYKFLLSVATDNNVPLNPRFKSGSTMLERPLSSGQQNYDTNKKNWPVTKYVPKLEGLRQASGEAKYANDFPPFPGELYAAFVVATQPNATIGKIDPTDALKLPGVAAFFSAKDIPGTNNFMSSAMNFYFPDVEEIFCSGRVLFHGQPVGVIVADRFDQAIRAAKQVKIIYERVSDEPVCPTLKAVLMNQAKERIVDRPASSREGPQIDLAVSKQIVGTLELAGQYHFTMEPQTCVCVPIEDGMDIYAATQWIDLSHVAVAAALKVPQNSLNFTVRRVGGGFGCKLTRVSQIVCACALAAHLTKRPVRFIMNIEANMGSIGKRYGCVSNYQVDVDAKGKILKLTNNFMQDYGSNLNENVIDDAKVVFGLSYNSSAWKVEGKAVLTDAPSSTWMRAPGTTEAIAMIETIMEHIAWVTGVDPMQVRLSNMPAESKLQKLMPQFRQDVEFDKRKKLIDDFNAKNRWRKRGIAMIPMQYPLVHVGALHAQVSIHANDGTVSISHGGIEVGQGINTKAAQVAAFTLGIPLETISIKPSNSMTSPNAVMTGASMTSEVVCLAIKRACEILNTRLQPVRSELKNASWEKITQTCYIRDIDLSVLYQYKKSDLKPYSIWGLSCAEMEVDILTGNVQLTRVDILEDTGESISPGIDVGQIEGAFITGLGYWLTESLVFDMTNGALLTNRTWNYKPPGAKDIPVDFRIRLIQTGDNQGGVLRSKATGEPAMTMTVVLLFALRYALRSAQKDAGRPDDWIPLGSASTPEQIFLKASNNFEQFKLHVPVNTSLNAFIRNHTHLSGTKFMCLEGGCGACAVNVSGLHPVTKENKTWSVYSCLFPVFACHGLDIKTVEALGNRTDDIPVDFRIRLVQTGENQVGSKATGEPAMSMAVVVVFALRYAVRSAQKDAERPDDWISLGSAMTPEHIFLSAKYFTLF</sequence>
<dbReference type="PROSITE" id="PS51085">
    <property type="entry name" value="2FE2S_FER_2"/>
    <property type="match status" value="3"/>
</dbReference>
<dbReference type="Gene3D" id="3.30.465.10">
    <property type="match status" value="2"/>
</dbReference>
<dbReference type="PANTHER" id="PTHR11908">
    <property type="entry name" value="XANTHINE DEHYDROGENASE"/>
    <property type="match status" value="1"/>
</dbReference>
<dbReference type="EnsemblMetazoa" id="ASTEI09117-RA">
    <property type="protein sequence ID" value="ASTEI09117-PA"/>
    <property type="gene ID" value="ASTEI09117"/>
</dbReference>
<dbReference type="Pfam" id="PF01799">
    <property type="entry name" value="Fer2_2"/>
    <property type="match status" value="2"/>
</dbReference>
<comment type="catalytic activity">
    <reaction evidence="17">
        <text>indole-3-acetaldehyde + O2 + H2O = (indol-3-yl)acetate + H2O2 + H(+)</text>
        <dbReference type="Rhea" id="RHEA:16277"/>
        <dbReference type="ChEBI" id="CHEBI:15377"/>
        <dbReference type="ChEBI" id="CHEBI:15378"/>
        <dbReference type="ChEBI" id="CHEBI:15379"/>
        <dbReference type="ChEBI" id="CHEBI:16240"/>
        <dbReference type="ChEBI" id="CHEBI:18086"/>
        <dbReference type="ChEBI" id="CHEBI:30854"/>
        <dbReference type="EC" id="1.2.3.7"/>
    </reaction>
</comment>
<dbReference type="InterPro" id="IPR008274">
    <property type="entry name" value="AldOxase/xan_DH_MoCoBD1"/>
</dbReference>
<evidence type="ECO:0000256" key="3">
    <source>
        <dbReference type="ARBA" id="ARBA00004275"/>
    </source>
</evidence>
<keyword evidence="10" id="KW-0274">FAD</keyword>
<dbReference type="SUPFAM" id="SSF47741">
    <property type="entry name" value="CO dehydrogenase ISP C-domain like"/>
    <property type="match status" value="2"/>
</dbReference>
<dbReference type="PROSITE" id="PS00197">
    <property type="entry name" value="2FE2S_FER_1"/>
    <property type="match status" value="3"/>
</dbReference>
<evidence type="ECO:0000256" key="15">
    <source>
        <dbReference type="ARBA" id="ARBA00023140"/>
    </source>
</evidence>
<comment type="cofactor">
    <cofactor evidence="2">
        <name>FAD</name>
        <dbReference type="ChEBI" id="CHEBI:57692"/>
    </cofactor>
</comment>
<dbReference type="Proteomes" id="UP000076408">
    <property type="component" value="Unassembled WGS sequence"/>
</dbReference>
<dbReference type="PROSITE" id="PS51387">
    <property type="entry name" value="FAD_PCMH"/>
    <property type="match status" value="2"/>
</dbReference>
<dbReference type="Gene3D" id="3.30.365.10">
    <property type="entry name" value="Aldehyde oxidase/xanthine dehydrogenase, molybdopterin binding domain"/>
    <property type="match status" value="9"/>
</dbReference>
<dbReference type="FunFam" id="1.10.150.120:FF:000007">
    <property type="entry name" value="indole-3-acetaldehyde oxidase"/>
    <property type="match status" value="1"/>
</dbReference>
<keyword evidence="11" id="KW-0560">Oxidoreductase</keyword>
<dbReference type="InterPro" id="IPR036318">
    <property type="entry name" value="FAD-bd_PCMH-like_sf"/>
</dbReference>
<dbReference type="FunFam" id="3.90.1170.50:FF:000003">
    <property type="entry name" value="Aldehyde oxidase"/>
    <property type="match status" value="2"/>
</dbReference>
<dbReference type="VEuPathDB" id="VectorBase:ASTEI09117"/>
<dbReference type="SMART" id="SM01008">
    <property type="entry name" value="Ald_Xan_dh_C"/>
    <property type="match status" value="2"/>
</dbReference>
<dbReference type="VEuPathDB" id="VectorBase:ASTE011456"/>
<dbReference type="InterPro" id="IPR000674">
    <property type="entry name" value="Ald_Oxase/Xan_DH_a/b"/>
</dbReference>
<dbReference type="GO" id="GO:0071949">
    <property type="term" value="F:FAD binding"/>
    <property type="evidence" value="ECO:0007669"/>
    <property type="project" value="InterPro"/>
</dbReference>
<dbReference type="FunFam" id="3.30.365.10:FF:000009">
    <property type="entry name" value="Aldehyde oxidase"/>
    <property type="match status" value="1"/>
</dbReference>
<dbReference type="FunFam" id="3.30.365.10:FF:000008">
    <property type="entry name" value="Aldehyde oxidase1"/>
    <property type="match status" value="1"/>
</dbReference>
<comment type="cofactor">
    <cofactor evidence="1">
        <name>Mo-molybdopterin</name>
        <dbReference type="ChEBI" id="CHEBI:71302"/>
    </cofactor>
</comment>
<dbReference type="VEuPathDB" id="VectorBase:ASTEI20_035495"/>
<dbReference type="Gene3D" id="1.10.150.120">
    <property type="entry name" value="[2Fe-2S]-binding domain"/>
    <property type="match status" value="2"/>
</dbReference>
<evidence type="ECO:0000256" key="8">
    <source>
        <dbReference type="ARBA" id="ARBA00022714"/>
    </source>
</evidence>
<accession>A0A182YKY1</accession>
<dbReference type="InterPro" id="IPR006058">
    <property type="entry name" value="2Fe2S_fd_BS"/>
</dbReference>
<evidence type="ECO:0000256" key="13">
    <source>
        <dbReference type="ARBA" id="ARBA00023014"/>
    </source>
</evidence>
<dbReference type="SUPFAM" id="SSF56176">
    <property type="entry name" value="FAD-binding/transporter-associated domain-like"/>
    <property type="match status" value="2"/>
</dbReference>
<dbReference type="InterPro" id="IPR016166">
    <property type="entry name" value="FAD-bd_PCMH"/>
</dbReference>
<dbReference type="GO" id="GO:0005777">
    <property type="term" value="C:peroxisome"/>
    <property type="evidence" value="ECO:0007669"/>
    <property type="project" value="UniProtKB-SubCell"/>
</dbReference>
<dbReference type="Pfam" id="PF00941">
    <property type="entry name" value="FAD_binding_5"/>
    <property type="match status" value="2"/>
</dbReference>
<evidence type="ECO:0000256" key="9">
    <source>
        <dbReference type="ARBA" id="ARBA00022723"/>
    </source>
</evidence>
<comment type="cofactor">
    <cofactor evidence="16">
        <name>[2Fe-2S] cluster</name>
        <dbReference type="ChEBI" id="CHEBI:190135"/>
    </cofactor>
</comment>
<dbReference type="FunFam" id="3.30.390.50:FF:000003">
    <property type="entry name" value="Aldehyde oxidase1"/>
    <property type="match status" value="2"/>
</dbReference>
<dbReference type="GO" id="GO:0051537">
    <property type="term" value="F:2 iron, 2 sulfur cluster binding"/>
    <property type="evidence" value="ECO:0007669"/>
    <property type="project" value="UniProtKB-KW"/>
</dbReference>
<evidence type="ECO:0000256" key="6">
    <source>
        <dbReference type="ARBA" id="ARBA00022505"/>
    </source>
</evidence>
<reference evidence="19" key="2">
    <citation type="submission" date="2020-05" db="UniProtKB">
        <authorList>
            <consortium name="EnsemblMetazoa"/>
        </authorList>
    </citation>
    <scope>IDENTIFICATION</scope>
    <source>
        <strain evidence="19">Indian</strain>
    </source>
</reference>
<keyword evidence="6" id="KW-0500">Molybdenum</keyword>
<dbReference type="InterPro" id="IPR016169">
    <property type="entry name" value="FAD-bd_PCMH_sub2"/>
</dbReference>
<dbReference type="InterPro" id="IPR016208">
    <property type="entry name" value="Ald_Oxase/xanthine_DH-like"/>
</dbReference>
<evidence type="ECO:0000256" key="10">
    <source>
        <dbReference type="ARBA" id="ARBA00022827"/>
    </source>
</evidence>
<dbReference type="SUPFAM" id="SSF54665">
    <property type="entry name" value="CO dehydrogenase molybdoprotein N-domain-like"/>
    <property type="match status" value="2"/>
</dbReference>
<dbReference type="FunFam" id="3.30.365.10:FF:000019">
    <property type="entry name" value="indole-3-acetaldehyde oxidase"/>
    <property type="match status" value="2"/>
</dbReference>
<evidence type="ECO:0000313" key="19">
    <source>
        <dbReference type="EnsemblMetazoa" id="ASTEI09117-PA"/>
    </source>
</evidence>
<dbReference type="InterPro" id="IPR002346">
    <property type="entry name" value="Mopterin_DH_FAD-bd"/>
</dbReference>
<dbReference type="STRING" id="30069.A0A182YKY1"/>